<evidence type="ECO:0000259" key="9">
    <source>
        <dbReference type="SMART" id="SM00409"/>
    </source>
</evidence>
<evidence type="ECO:0000256" key="4">
    <source>
        <dbReference type="ARBA" id="ARBA00022859"/>
    </source>
</evidence>
<evidence type="ECO:0000256" key="1">
    <source>
        <dbReference type="ARBA" id="ARBA00004236"/>
    </source>
</evidence>
<feature type="transmembrane region" description="Helical" evidence="8">
    <location>
        <begin position="156"/>
        <end position="175"/>
    </location>
</feature>
<dbReference type="PANTHER" id="PTHR19433:SF111">
    <property type="entry name" value="T CELL RECEPTOR ALPHA VARIABLE 4"/>
    <property type="match status" value="1"/>
</dbReference>
<dbReference type="InterPro" id="IPR003599">
    <property type="entry name" value="Ig_sub"/>
</dbReference>
<dbReference type="InterPro" id="IPR052051">
    <property type="entry name" value="TCR_complex_component"/>
</dbReference>
<evidence type="ECO:0000313" key="10">
    <source>
        <dbReference type="Ensembl" id="ENSPREP00000003430.1"/>
    </source>
</evidence>
<dbReference type="GO" id="GO:0009617">
    <property type="term" value="P:response to bacterium"/>
    <property type="evidence" value="ECO:0007669"/>
    <property type="project" value="TreeGrafter"/>
</dbReference>
<reference evidence="10" key="3">
    <citation type="submission" date="2025-09" db="UniProtKB">
        <authorList>
            <consortium name="Ensembl"/>
        </authorList>
    </citation>
    <scope>IDENTIFICATION</scope>
    <source>
        <strain evidence="10">Guanapo</strain>
    </source>
</reference>
<dbReference type="OMA" id="SASHIVW"/>
<keyword evidence="7" id="KW-0325">Glycoprotein</keyword>
<dbReference type="InterPro" id="IPR013106">
    <property type="entry name" value="Ig_V-set"/>
</dbReference>
<dbReference type="InterPro" id="IPR036179">
    <property type="entry name" value="Ig-like_dom_sf"/>
</dbReference>
<organism evidence="10 11">
    <name type="scientific">Poecilia reticulata</name>
    <name type="common">Guppy</name>
    <name type="synonym">Acanthophacelus reticulatus</name>
    <dbReference type="NCBI Taxonomy" id="8081"/>
    <lineage>
        <taxon>Eukaryota</taxon>
        <taxon>Metazoa</taxon>
        <taxon>Chordata</taxon>
        <taxon>Craniata</taxon>
        <taxon>Vertebrata</taxon>
        <taxon>Euteleostomi</taxon>
        <taxon>Actinopterygii</taxon>
        <taxon>Neopterygii</taxon>
        <taxon>Teleostei</taxon>
        <taxon>Neoteleostei</taxon>
        <taxon>Acanthomorphata</taxon>
        <taxon>Ovalentaria</taxon>
        <taxon>Atherinomorphae</taxon>
        <taxon>Cyprinodontiformes</taxon>
        <taxon>Poeciliidae</taxon>
        <taxon>Poeciliinae</taxon>
        <taxon>Poecilia</taxon>
    </lineage>
</organism>
<evidence type="ECO:0000256" key="2">
    <source>
        <dbReference type="ARBA" id="ARBA00022475"/>
    </source>
</evidence>
<proteinExistence type="predicted"/>
<dbReference type="GO" id="GO:0005886">
    <property type="term" value="C:plasma membrane"/>
    <property type="evidence" value="ECO:0007669"/>
    <property type="project" value="UniProtKB-SubCell"/>
</dbReference>
<dbReference type="GeneTree" id="ENSGT01110000267583"/>
<evidence type="ECO:0000313" key="11">
    <source>
        <dbReference type="Proteomes" id="UP000242638"/>
    </source>
</evidence>
<reference evidence="10" key="2">
    <citation type="submission" date="2025-08" db="UniProtKB">
        <authorList>
            <consortium name="Ensembl"/>
        </authorList>
    </citation>
    <scope>IDENTIFICATION</scope>
    <source>
        <strain evidence="10">Guanapo</strain>
    </source>
</reference>
<keyword evidence="6" id="KW-1015">Disulfide bond</keyword>
<keyword evidence="8" id="KW-0812">Transmembrane</keyword>
<keyword evidence="4" id="KW-0391">Immunity</keyword>
<dbReference type="GO" id="GO:0002376">
    <property type="term" value="P:immune system process"/>
    <property type="evidence" value="ECO:0007669"/>
    <property type="project" value="UniProtKB-KW"/>
</dbReference>
<evidence type="ECO:0000256" key="7">
    <source>
        <dbReference type="ARBA" id="ARBA00023180"/>
    </source>
</evidence>
<dbReference type="Ensembl" id="ENSPRET00000003484.1">
    <property type="protein sequence ID" value="ENSPREP00000003430.1"/>
    <property type="gene ID" value="ENSPREG00000002483.1"/>
</dbReference>
<dbReference type="Pfam" id="PF07686">
    <property type="entry name" value="V-set"/>
    <property type="match status" value="1"/>
</dbReference>
<keyword evidence="8" id="KW-1133">Transmembrane helix</keyword>
<evidence type="ECO:0000256" key="5">
    <source>
        <dbReference type="ARBA" id="ARBA00023136"/>
    </source>
</evidence>
<evidence type="ECO:0000256" key="8">
    <source>
        <dbReference type="SAM" id="Phobius"/>
    </source>
</evidence>
<keyword evidence="5 8" id="KW-0472">Membrane</keyword>
<reference evidence="11" key="1">
    <citation type="submission" date="2013-11" db="EMBL/GenBank/DDBJ databases">
        <title>The genomic landscape of the Guanapo guppy.</title>
        <authorList>
            <person name="Kuenstner A."/>
            <person name="Dreyer C."/>
        </authorList>
    </citation>
    <scope>NUCLEOTIDE SEQUENCE</scope>
    <source>
        <strain evidence="11">Guanapo</strain>
    </source>
</reference>
<keyword evidence="3" id="KW-0732">Signal</keyword>
<dbReference type="Gene3D" id="2.60.40.10">
    <property type="entry name" value="Immunoglobulins"/>
    <property type="match status" value="1"/>
</dbReference>
<dbReference type="AlphaFoldDB" id="A0A3P9N1L2"/>
<keyword evidence="11" id="KW-1185">Reference proteome</keyword>
<feature type="domain" description="Immunoglobulin" evidence="9">
    <location>
        <begin position="45"/>
        <end position="148"/>
    </location>
</feature>
<dbReference type="InterPro" id="IPR013783">
    <property type="entry name" value="Ig-like_fold"/>
</dbReference>
<accession>A0A3P9N1L2</accession>
<evidence type="ECO:0000256" key="6">
    <source>
        <dbReference type="ARBA" id="ARBA00023157"/>
    </source>
</evidence>
<evidence type="ECO:0000256" key="3">
    <source>
        <dbReference type="ARBA" id="ARBA00022729"/>
    </source>
</evidence>
<dbReference type="SUPFAM" id="SSF48726">
    <property type="entry name" value="Immunoglobulin"/>
    <property type="match status" value="1"/>
</dbReference>
<dbReference type="Proteomes" id="UP000242638">
    <property type="component" value="Unassembled WGS sequence"/>
</dbReference>
<dbReference type="SMART" id="SM00409">
    <property type="entry name" value="IG"/>
    <property type="match status" value="1"/>
</dbReference>
<name>A0A3P9N1L2_POERE</name>
<sequence>MRQVQLQSSGLNFCQDSICCFFSLFYELGGCSVVSGWVSSSVFDFHTVVVQPREEVTLWCSNFSILPVHIFWYKLVDGSNASCISSMFSSEVNASLREGFENGRFNMTSNRTNIFLSIKQVDASDSGLYICGKDLEWNIFSSTYLQVEVDVFVEPFWILCAASIFLLIIIICLVAKIRRIQKGIEYSLLMKMQKCTNTESLNLKPPSMNPESDNLNYAALTFKTPKTKRTRTAEAEKDLETTVVYAATR</sequence>
<keyword evidence="2" id="KW-1003">Cell membrane</keyword>
<comment type="subcellular location">
    <subcellularLocation>
        <location evidence="1">Cell membrane</location>
    </subcellularLocation>
</comment>
<dbReference type="PANTHER" id="PTHR19433">
    <property type="entry name" value="T-CELL RECEPTOR ALPHA CHAIN V REGION-RELATED"/>
    <property type="match status" value="1"/>
</dbReference>
<protein>
    <recommendedName>
        <fullName evidence="9">Immunoglobulin domain-containing protein</fullName>
    </recommendedName>
</protein>